<dbReference type="GO" id="GO:0140663">
    <property type="term" value="F:ATP-dependent FeS chaperone activity"/>
    <property type="evidence" value="ECO:0007669"/>
    <property type="project" value="InterPro"/>
</dbReference>
<dbReference type="AlphaFoldDB" id="B5CT29"/>
<dbReference type="EMBL" id="ABOU02000053">
    <property type="protein sequence ID" value="EDY31594.1"/>
    <property type="molecule type" value="Genomic_DNA"/>
</dbReference>
<dbReference type="HAMAP" id="MF_02040">
    <property type="entry name" value="Mrp_NBP35"/>
    <property type="match status" value="1"/>
</dbReference>
<comment type="caution">
    <text evidence="7">The sequence shown here is derived from an EMBL/GenBank/DDBJ whole genome shotgun (WGS) entry which is preliminary data.</text>
</comment>
<evidence type="ECO:0000256" key="3">
    <source>
        <dbReference type="ARBA" id="ARBA00022840"/>
    </source>
</evidence>
<proteinExistence type="inferred from homology"/>
<dbReference type="SUPFAM" id="SSF52540">
    <property type="entry name" value="P-loop containing nucleoside triphosphate hydrolases"/>
    <property type="match status" value="1"/>
</dbReference>
<evidence type="ECO:0000256" key="1">
    <source>
        <dbReference type="ARBA" id="ARBA00022723"/>
    </source>
</evidence>
<dbReference type="Gene3D" id="3.40.50.300">
    <property type="entry name" value="P-loop containing nucleotide triphosphate hydrolases"/>
    <property type="match status" value="1"/>
</dbReference>
<dbReference type="CDD" id="cd02037">
    <property type="entry name" value="Mrp_NBP35"/>
    <property type="match status" value="1"/>
</dbReference>
<reference evidence="7 8" key="1">
    <citation type="submission" date="2008-08" db="EMBL/GenBank/DDBJ databases">
        <title>Draft genome sequence of Ruminococcus lactaris ATCC 29176.</title>
        <authorList>
            <person name="Sudarsanam P."/>
            <person name="Ley R."/>
            <person name="Guruge J."/>
            <person name="Turnbaugh P.J."/>
            <person name="Mahowald M."/>
            <person name="Liep D."/>
            <person name="Gordon J."/>
        </authorList>
    </citation>
    <scope>NUCLEOTIDE SEQUENCE [LARGE SCALE GENOMIC DNA]</scope>
    <source>
        <strain evidence="7 8">ATCC 29176</strain>
    </source>
</reference>
<keyword evidence="3 6" id="KW-0067">ATP-binding</keyword>
<keyword evidence="1 6" id="KW-0479">Metal-binding</keyword>
<dbReference type="GO" id="GO:0005524">
    <property type="term" value="F:ATP binding"/>
    <property type="evidence" value="ECO:0007669"/>
    <property type="project" value="UniProtKB-UniRule"/>
</dbReference>
<keyword evidence="4 6" id="KW-0408">Iron</keyword>
<dbReference type="Pfam" id="PF10609">
    <property type="entry name" value="ParA"/>
    <property type="match status" value="1"/>
</dbReference>
<evidence type="ECO:0000256" key="2">
    <source>
        <dbReference type="ARBA" id="ARBA00022741"/>
    </source>
</evidence>
<reference evidence="7 8" key="2">
    <citation type="submission" date="2008-08" db="EMBL/GenBank/DDBJ databases">
        <authorList>
            <person name="Fulton L."/>
            <person name="Clifton S."/>
            <person name="Fulton B."/>
            <person name="Xu J."/>
            <person name="Minx P."/>
            <person name="Pepin K.H."/>
            <person name="Johnson M."/>
            <person name="Bhonagiri V."/>
            <person name="Nash W.E."/>
            <person name="Mardis E.R."/>
            <person name="Wilson R.K."/>
        </authorList>
    </citation>
    <scope>NUCLEOTIDE SEQUENCE [LARGE SCALE GENOMIC DNA]</scope>
    <source>
        <strain evidence="7 8">ATCC 29176</strain>
    </source>
</reference>
<comment type="subunit">
    <text evidence="6">Homodimer.</text>
</comment>
<gene>
    <name evidence="7" type="ORF">RUMLAC_02651</name>
</gene>
<keyword evidence="8" id="KW-1185">Reference proteome</keyword>
<dbReference type="FunFam" id="3.40.50.300:FF:001119">
    <property type="entry name" value="Iron-sulfur cluster carrier protein"/>
    <property type="match status" value="1"/>
</dbReference>
<dbReference type="GO" id="GO:0016226">
    <property type="term" value="P:iron-sulfur cluster assembly"/>
    <property type="evidence" value="ECO:0007669"/>
    <property type="project" value="InterPro"/>
</dbReference>
<keyword evidence="6" id="KW-0378">Hydrolase</keyword>
<dbReference type="PANTHER" id="PTHR42961:SF2">
    <property type="entry name" value="IRON-SULFUR PROTEIN NUBPL"/>
    <property type="match status" value="1"/>
</dbReference>
<dbReference type="GO" id="GO:0046872">
    <property type="term" value="F:metal ion binding"/>
    <property type="evidence" value="ECO:0007669"/>
    <property type="project" value="UniProtKB-KW"/>
</dbReference>
<sequence>MKERGKIMTEEQKTEGCSESACSSCSQAGSCSSKKVDLHEPANAHSSIGKVIGVVSGKGGVGKSLVTGSLARQMVKMGYKVGILDADITGPSIPKMYGIHEKAQGTQEGILPRIAKDGTKIMSVNLLLEDEEAPVIWRGPVIAGVVKQFWTEVMWGDLDYLFVDMPPGTGDVPLTVFQSLPVDGIVIVTSPQDLVKMIVKKAYGMAKQMNIPVLGIVENYSYILCPDCGKKIHIFGESHIDEIAAELEVPVLGRMPLDAALAEVVEKEAFYEAENPYLEVEVL</sequence>
<dbReference type="eggNOG" id="COG0489">
    <property type="taxonomic scope" value="Bacteria"/>
</dbReference>
<dbReference type="InterPro" id="IPR033756">
    <property type="entry name" value="YlxH/NBP35"/>
</dbReference>
<comment type="similarity">
    <text evidence="6">Belongs to the Mrp/NBP35 ATP-binding proteins family.</text>
</comment>
<protein>
    <recommendedName>
        <fullName evidence="6">Iron-sulfur cluster carrier protein</fullName>
    </recommendedName>
</protein>
<evidence type="ECO:0000313" key="8">
    <source>
        <dbReference type="Proteomes" id="UP000003254"/>
    </source>
</evidence>
<feature type="binding site" evidence="6">
    <location>
        <begin position="57"/>
        <end position="64"/>
    </location>
    <ligand>
        <name>ATP</name>
        <dbReference type="ChEBI" id="CHEBI:30616"/>
    </ligand>
</feature>
<dbReference type="InterPro" id="IPR019591">
    <property type="entry name" value="Mrp/NBP35_ATP-bd"/>
</dbReference>
<evidence type="ECO:0000256" key="5">
    <source>
        <dbReference type="ARBA" id="ARBA00023014"/>
    </source>
</evidence>
<evidence type="ECO:0000256" key="4">
    <source>
        <dbReference type="ARBA" id="ARBA00023004"/>
    </source>
</evidence>
<keyword evidence="2 6" id="KW-0547">Nucleotide-binding</keyword>
<evidence type="ECO:0000313" key="7">
    <source>
        <dbReference type="EMBL" id="EDY31594.1"/>
    </source>
</evidence>
<dbReference type="HOGENOM" id="CLU_024839_0_2_9"/>
<organism evidence="7 8">
    <name type="scientific">[Ruminococcus] lactaris ATCC 29176</name>
    <dbReference type="NCBI Taxonomy" id="471875"/>
    <lineage>
        <taxon>Bacteria</taxon>
        <taxon>Bacillati</taxon>
        <taxon>Bacillota</taxon>
        <taxon>Clostridia</taxon>
        <taxon>Lachnospirales</taxon>
        <taxon>Lachnospiraceae</taxon>
        <taxon>Mediterraneibacter</taxon>
    </lineage>
</organism>
<dbReference type="Proteomes" id="UP000003254">
    <property type="component" value="Unassembled WGS sequence"/>
</dbReference>
<name>B5CT29_9FIRM</name>
<dbReference type="GO" id="GO:0051539">
    <property type="term" value="F:4 iron, 4 sulfur cluster binding"/>
    <property type="evidence" value="ECO:0007669"/>
    <property type="project" value="TreeGrafter"/>
</dbReference>
<dbReference type="InterPro" id="IPR027417">
    <property type="entry name" value="P-loop_NTPase"/>
</dbReference>
<dbReference type="InterPro" id="IPR044304">
    <property type="entry name" value="NUBPL-like"/>
</dbReference>
<comment type="function">
    <text evidence="6">Binds and transfers iron-sulfur (Fe-S) clusters to target apoproteins. Can hydrolyze ATP.</text>
</comment>
<dbReference type="GO" id="GO:0016887">
    <property type="term" value="F:ATP hydrolysis activity"/>
    <property type="evidence" value="ECO:0007669"/>
    <property type="project" value="UniProtKB-UniRule"/>
</dbReference>
<accession>B5CT29</accession>
<dbReference type="PANTHER" id="PTHR42961">
    <property type="entry name" value="IRON-SULFUR PROTEIN NUBPL"/>
    <property type="match status" value="1"/>
</dbReference>
<evidence type="ECO:0000256" key="6">
    <source>
        <dbReference type="HAMAP-Rule" id="MF_02040"/>
    </source>
</evidence>
<keyword evidence="5 6" id="KW-0411">Iron-sulfur</keyword>